<sequence length="54" mass="6329">MEAALLETEEGTAVKYEKPLFEEHQKKFFTEEIWEKFTPEIKSCMQCSGCHGCR</sequence>
<gene>
    <name evidence="1" type="ORF">LCGC14_2399100</name>
</gene>
<dbReference type="AlphaFoldDB" id="A0A0F9E880"/>
<accession>A0A0F9E880</accession>
<comment type="caution">
    <text evidence="1">The sequence shown here is derived from an EMBL/GenBank/DDBJ whole genome shotgun (WGS) entry which is preliminary data.</text>
</comment>
<protein>
    <submittedName>
        <fullName evidence="1">Uncharacterized protein</fullName>
    </submittedName>
</protein>
<dbReference type="EMBL" id="LAZR01035980">
    <property type="protein sequence ID" value="KKL26056.1"/>
    <property type="molecule type" value="Genomic_DNA"/>
</dbReference>
<organism evidence="1">
    <name type="scientific">marine sediment metagenome</name>
    <dbReference type="NCBI Taxonomy" id="412755"/>
    <lineage>
        <taxon>unclassified sequences</taxon>
        <taxon>metagenomes</taxon>
        <taxon>ecological metagenomes</taxon>
    </lineage>
</organism>
<name>A0A0F9E880_9ZZZZ</name>
<proteinExistence type="predicted"/>
<evidence type="ECO:0000313" key="1">
    <source>
        <dbReference type="EMBL" id="KKL26056.1"/>
    </source>
</evidence>
<reference evidence="1" key="1">
    <citation type="journal article" date="2015" name="Nature">
        <title>Complex archaea that bridge the gap between prokaryotes and eukaryotes.</title>
        <authorList>
            <person name="Spang A."/>
            <person name="Saw J.H."/>
            <person name="Jorgensen S.L."/>
            <person name="Zaremba-Niedzwiedzka K."/>
            <person name="Martijn J."/>
            <person name="Lind A.E."/>
            <person name="van Eijk R."/>
            <person name="Schleper C."/>
            <person name="Guy L."/>
            <person name="Ettema T.J."/>
        </authorList>
    </citation>
    <scope>NUCLEOTIDE SEQUENCE</scope>
</reference>